<dbReference type="EMBL" id="SJPJ01000001">
    <property type="protein sequence ID" value="TWT84155.1"/>
    <property type="molecule type" value="Genomic_DNA"/>
</dbReference>
<protein>
    <submittedName>
        <fullName evidence="9">Cobalt-zinc-cadmium resistance protein CzcA</fullName>
    </submittedName>
</protein>
<comment type="similarity">
    <text evidence="2">Belongs to the resistance-nodulation-cell division (RND) (TC 2.A.6) family.</text>
</comment>
<feature type="transmembrane region" description="Helical" evidence="8">
    <location>
        <begin position="379"/>
        <end position="400"/>
    </location>
</feature>
<feature type="transmembrane region" description="Helical" evidence="8">
    <location>
        <begin position="469"/>
        <end position="495"/>
    </location>
</feature>
<feature type="transmembrane region" description="Helical" evidence="8">
    <location>
        <begin position="862"/>
        <end position="881"/>
    </location>
</feature>
<reference evidence="9 10" key="1">
    <citation type="submission" date="2019-02" db="EMBL/GenBank/DDBJ databases">
        <title>Deep-cultivation of Planctomycetes and their phenomic and genomic characterization uncovers novel biology.</title>
        <authorList>
            <person name="Wiegand S."/>
            <person name="Jogler M."/>
            <person name="Boedeker C."/>
            <person name="Pinto D."/>
            <person name="Vollmers J."/>
            <person name="Rivas-Marin E."/>
            <person name="Kohn T."/>
            <person name="Peeters S.H."/>
            <person name="Heuer A."/>
            <person name="Rast P."/>
            <person name="Oberbeckmann S."/>
            <person name="Bunk B."/>
            <person name="Jeske O."/>
            <person name="Meyerdierks A."/>
            <person name="Storesund J.E."/>
            <person name="Kallscheuer N."/>
            <person name="Luecker S."/>
            <person name="Lage O.M."/>
            <person name="Pohl T."/>
            <person name="Merkel B.J."/>
            <person name="Hornburger P."/>
            <person name="Mueller R.-W."/>
            <person name="Bruemmer F."/>
            <person name="Labrenz M."/>
            <person name="Spormann A.M."/>
            <person name="Op Den Camp H."/>
            <person name="Overmann J."/>
            <person name="Amann R."/>
            <person name="Jetten M.S.M."/>
            <person name="Mascher T."/>
            <person name="Medema M.H."/>
            <person name="Devos D.P."/>
            <person name="Kaster A.-K."/>
            <person name="Ovreas L."/>
            <person name="Rohde M."/>
            <person name="Galperin M.Y."/>
            <person name="Jogler C."/>
        </authorList>
    </citation>
    <scope>NUCLEOTIDE SEQUENCE [LARGE SCALE GENOMIC DNA]</scope>
    <source>
        <strain evidence="9 10">CA13</strain>
    </source>
</reference>
<keyword evidence="7 8" id="KW-0472">Membrane</keyword>
<keyword evidence="10" id="KW-1185">Reference proteome</keyword>
<dbReference type="InterPro" id="IPR001036">
    <property type="entry name" value="Acrflvin-R"/>
</dbReference>
<evidence type="ECO:0000313" key="9">
    <source>
        <dbReference type="EMBL" id="TWT84155.1"/>
    </source>
</evidence>
<dbReference type="PANTHER" id="PTHR32063">
    <property type="match status" value="1"/>
</dbReference>
<dbReference type="Gene3D" id="3.30.2090.10">
    <property type="entry name" value="Multidrug efflux transporter AcrB TolC docking domain, DN and DC subdomains"/>
    <property type="match status" value="2"/>
</dbReference>
<dbReference type="Gene3D" id="3.30.70.1320">
    <property type="entry name" value="Multidrug efflux transporter AcrB pore domain like"/>
    <property type="match status" value="1"/>
</dbReference>
<organism evidence="9 10">
    <name type="scientific">Novipirellula herctigrandis</name>
    <dbReference type="NCBI Taxonomy" id="2527986"/>
    <lineage>
        <taxon>Bacteria</taxon>
        <taxon>Pseudomonadati</taxon>
        <taxon>Planctomycetota</taxon>
        <taxon>Planctomycetia</taxon>
        <taxon>Pirellulales</taxon>
        <taxon>Pirellulaceae</taxon>
        <taxon>Novipirellula</taxon>
    </lineage>
</organism>
<keyword evidence="4" id="KW-1003">Cell membrane</keyword>
<dbReference type="SUPFAM" id="SSF82693">
    <property type="entry name" value="Multidrug efflux transporter AcrB pore domain, PN1, PN2, PC1 and PC2 subdomains"/>
    <property type="match status" value="3"/>
</dbReference>
<evidence type="ECO:0000256" key="6">
    <source>
        <dbReference type="ARBA" id="ARBA00022989"/>
    </source>
</evidence>
<evidence type="ECO:0000256" key="1">
    <source>
        <dbReference type="ARBA" id="ARBA00004651"/>
    </source>
</evidence>
<evidence type="ECO:0000256" key="2">
    <source>
        <dbReference type="ARBA" id="ARBA00010942"/>
    </source>
</evidence>
<evidence type="ECO:0000313" key="10">
    <source>
        <dbReference type="Proteomes" id="UP000315010"/>
    </source>
</evidence>
<name>A0A5C5ZAF9_9BACT</name>
<dbReference type="AlphaFoldDB" id="A0A5C5ZAF9"/>
<evidence type="ECO:0000256" key="3">
    <source>
        <dbReference type="ARBA" id="ARBA00022448"/>
    </source>
</evidence>
<dbReference type="Proteomes" id="UP000315010">
    <property type="component" value="Unassembled WGS sequence"/>
</dbReference>
<feature type="transmembrane region" description="Helical" evidence="8">
    <location>
        <begin position="344"/>
        <end position="367"/>
    </location>
</feature>
<keyword evidence="6 8" id="KW-1133">Transmembrane helix</keyword>
<dbReference type="NCBIfam" id="TIGR00914">
    <property type="entry name" value="2A0601"/>
    <property type="match status" value="1"/>
</dbReference>
<proteinExistence type="inferred from homology"/>
<evidence type="ECO:0000256" key="5">
    <source>
        <dbReference type="ARBA" id="ARBA00022692"/>
    </source>
</evidence>
<sequence length="1028" mass="112204">MLRKLIEFCLENRFIILASTFLMAIAGVKSAIELPIDAVPDMTNVQVAVITDAGSLSPVEVEQYITYPIESTMGGLPNVEEVRSVSKFGISVVTIVFNEGTDVYFARQVVTERLPTAAAAIPPGYGTPELGPLTTALGEILQFEVRGDEYTPMQLRTMLEWEIAPKMREVRGVTEINTHGGFYKSFEIRPDPDQLASNNITLSELFDRIQQNNGSTGGGYVVHHDEQRFIRGEALLKGIDDIRQIVIRRDENVAPLLLSDIAEVTVAPLTRQGAVTRDGRGEAVTGLVMMLIGENSREVVARVKERIDEIGQTLAPGVSLEITYDRSALIGRTLHTVTKNLLEGGVLVILVLLMMLGSIRAGLIVALAIPLSMLFAANLMYATAISASLMSLGAIDFGLIVDSSVIMVENCMHRLSENTLGVRKRIDVIRDACIEVRKPTLFGELIIAVVYIPVLLLQGTEGKLFRPMALTVLFALFGSLILSMTLMPVLASLALPRNLSDKDVFFVRWIKVIYRPLVHQAIRAPMMIALVAFTVFAVSIPVSMRLGAEFMPRLEEGDLLVEAQRLPSATIEGATEMSTEIEKILMDFPEVKTVFCKTGRPEIANDVMGVHQTDVWVILKSHDQWRAGVSRNDLIAEMDEQLNRRVAGVAFGFTQPIEMRVDELVAGVKSDVAVLLYGDDLEMLAKKSKEIESVLSLIDGSADVRADYQANLQTLSIRPRRDALARYGIDASKVLGAIESLGGRPVGVIIDGRARYPILVRIPESWRKEMSLLKQLPVDQAGGRIVSLGELADLTLEETPPSVEHDNVRRRTFIAANVRGRDVASFVNDAKRAVAENVQLPPGYEIRWGGDFENLQSASRRLMLITPLVLLLIFLLLHTTFGSVSLAMLIFLAVPMAASGGIFALAIRGMPFSISAGVGFIALFGVAVLNGLVWVSAAERARIAGLSMKEVTEQTALNRMRPVLMTALVASLGFVPMALSGSDGAELQRPLATVVIGGLITSTLLTGLVIPAIYPWFAPRRNPAAELE</sequence>
<feature type="transmembrane region" description="Helical" evidence="8">
    <location>
        <begin position="440"/>
        <end position="457"/>
    </location>
</feature>
<feature type="transmembrane region" description="Helical" evidence="8">
    <location>
        <begin position="914"/>
        <end position="937"/>
    </location>
</feature>
<keyword evidence="5 8" id="KW-0812">Transmembrane</keyword>
<feature type="transmembrane region" description="Helical" evidence="8">
    <location>
        <begin position="991"/>
        <end position="1014"/>
    </location>
</feature>
<dbReference type="Gene3D" id="3.30.70.1430">
    <property type="entry name" value="Multidrug efflux transporter AcrB pore domain"/>
    <property type="match status" value="2"/>
</dbReference>
<dbReference type="InterPro" id="IPR027463">
    <property type="entry name" value="AcrB_DN_DC_subdom"/>
</dbReference>
<feature type="transmembrane region" description="Helical" evidence="8">
    <location>
        <begin position="962"/>
        <end position="979"/>
    </location>
</feature>
<dbReference type="RefSeq" id="WP_419194844.1">
    <property type="nucleotide sequence ID" value="NZ_SJPJ01000001.1"/>
</dbReference>
<dbReference type="InterPro" id="IPR004763">
    <property type="entry name" value="CusA-like"/>
</dbReference>
<comment type="caution">
    <text evidence="9">The sequence shown here is derived from an EMBL/GenBank/DDBJ whole genome shotgun (WGS) entry which is preliminary data.</text>
</comment>
<evidence type="ECO:0000256" key="4">
    <source>
        <dbReference type="ARBA" id="ARBA00022475"/>
    </source>
</evidence>
<feature type="transmembrane region" description="Helical" evidence="8">
    <location>
        <begin position="524"/>
        <end position="544"/>
    </location>
</feature>
<dbReference type="SUPFAM" id="SSF82866">
    <property type="entry name" value="Multidrug efflux transporter AcrB transmembrane domain"/>
    <property type="match status" value="2"/>
</dbReference>
<dbReference type="Pfam" id="PF00873">
    <property type="entry name" value="ACR_tran"/>
    <property type="match status" value="1"/>
</dbReference>
<accession>A0A5C5ZAF9</accession>
<gene>
    <name evidence="9" type="primary">czcA_4</name>
    <name evidence="9" type="ORF">CA13_56310</name>
</gene>
<dbReference type="Gene3D" id="3.30.70.1440">
    <property type="entry name" value="Multidrug efflux transporter AcrB pore domain"/>
    <property type="match status" value="1"/>
</dbReference>
<feature type="transmembrane region" description="Helical" evidence="8">
    <location>
        <begin position="887"/>
        <end position="907"/>
    </location>
</feature>
<dbReference type="GO" id="GO:0042910">
    <property type="term" value="F:xenobiotic transmembrane transporter activity"/>
    <property type="evidence" value="ECO:0007669"/>
    <property type="project" value="TreeGrafter"/>
</dbReference>
<dbReference type="SUPFAM" id="SSF82714">
    <property type="entry name" value="Multidrug efflux transporter AcrB TolC docking domain, DN and DC subdomains"/>
    <property type="match status" value="2"/>
</dbReference>
<dbReference type="Gene3D" id="1.20.1640.10">
    <property type="entry name" value="Multidrug efflux transporter AcrB transmembrane domain"/>
    <property type="match status" value="2"/>
</dbReference>
<evidence type="ECO:0000256" key="8">
    <source>
        <dbReference type="SAM" id="Phobius"/>
    </source>
</evidence>
<comment type="subcellular location">
    <subcellularLocation>
        <location evidence="1">Cell membrane</location>
        <topology evidence="1">Multi-pass membrane protein</topology>
    </subcellularLocation>
</comment>
<dbReference type="PANTHER" id="PTHR32063:SF24">
    <property type="entry name" value="CATION EFFLUX SYSTEM (ACRB_ACRD_ACRF FAMILY)"/>
    <property type="match status" value="1"/>
</dbReference>
<dbReference type="GO" id="GO:0005886">
    <property type="term" value="C:plasma membrane"/>
    <property type="evidence" value="ECO:0007669"/>
    <property type="project" value="UniProtKB-SubCell"/>
</dbReference>
<dbReference type="GO" id="GO:0008324">
    <property type="term" value="F:monoatomic cation transmembrane transporter activity"/>
    <property type="evidence" value="ECO:0007669"/>
    <property type="project" value="InterPro"/>
</dbReference>
<dbReference type="PRINTS" id="PR00702">
    <property type="entry name" value="ACRIFLAVINRP"/>
</dbReference>
<keyword evidence="3" id="KW-0813">Transport</keyword>
<evidence type="ECO:0000256" key="7">
    <source>
        <dbReference type="ARBA" id="ARBA00023136"/>
    </source>
</evidence>